<dbReference type="HOGENOM" id="CLU_2675246_0_0_1"/>
<sequence>MAASPPLMGVLLIPPDMPPFPPPRISPLTPPCKSVTPRQFVILAAARGRGRIPITGGEASTAGDLCRGRDRRLDS</sequence>
<feature type="compositionally biased region" description="Basic and acidic residues" evidence="1">
    <location>
        <begin position="66"/>
        <end position="75"/>
    </location>
</feature>
<keyword evidence="3" id="KW-1185">Reference proteome</keyword>
<name>A0A0E0D8H2_9ORYZ</name>
<evidence type="ECO:0000256" key="1">
    <source>
        <dbReference type="SAM" id="MobiDB-lite"/>
    </source>
</evidence>
<dbReference type="EnsemblPlants" id="OMERI03G35130.1">
    <property type="protein sequence ID" value="OMERI03G35130.1"/>
    <property type="gene ID" value="OMERI03G35130"/>
</dbReference>
<dbReference type="AlphaFoldDB" id="A0A0E0D8H2"/>
<organism evidence="2">
    <name type="scientific">Oryza meridionalis</name>
    <dbReference type="NCBI Taxonomy" id="40149"/>
    <lineage>
        <taxon>Eukaryota</taxon>
        <taxon>Viridiplantae</taxon>
        <taxon>Streptophyta</taxon>
        <taxon>Embryophyta</taxon>
        <taxon>Tracheophyta</taxon>
        <taxon>Spermatophyta</taxon>
        <taxon>Magnoliopsida</taxon>
        <taxon>Liliopsida</taxon>
        <taxon>Poales</taxon>
        <taxon>Poaceae</taxon>
        <taxon>BOP clade</taxon>
        <taxon>Oryzoideae</taxon>
        <taxon>Oryzeae</taxon>
        <taxon>Oryzinae</taxon>
        <taxon>Oryza</taxon>
    </lineage>
</organism>
<reference evidence="2" key="2">
    <citation type="submission" date="2018-05" db="EMBL/GenBank/DDBJ databases">
        <title>OmerRS3 (Oryza meridionalis Reference Sequence Version 3).</title>
        <authorList>
            <person name="Zhang J."/>
            <person name="Kudrna D."/>
            <person name="Lee S."/>
            <person name="Talag J."/>
            <person name="Welchert J."/>
            <person name="Wing R.A."/>
        </authorList>
    </citation>
    <scope>NUCLEOTIDE SEQUENCE [LARGE SCALE GENOMIC DNA]</scope>
    <source>
        <strain evidence="2">cv. OR44</strain>
    </source>
</reference>
<accession>A0A0E0D8H2</accession>
<dbReference type="Proteomes" id="UP000008021">
    <property type="component" value="Chromosome 3"/>
</dbReference>
<feature type="region of interest" description="Disordered" evidence="1">
    <location>
        <begin position="52"/>
        <end position="75"/>
    </location>
</feature>
<evidence type="ECO:0000313" key="2">
    <source>
        <dbReference type="EnsemblPlants" id="OMERI03G35130.1"/>
    </source>
</evidence>
<proteinExistence type="predicted"/>
<evidence type="ECO:0000313" key="3">
    <source>
        <dbReference type="Proteomes" id="UP000008021"/>
    </source>
</evidence>
<dbReference type="Gramene" id="OMERI03G35130.1">
    <property type="protein sequence ID" value="OMERI03G35130.1"/>
    <property type="gene ID" value="OMERI03G35130"/>
</dbReference>
<reference evidence="2" key="1">
    <citation type="submission" date="2015-04" db="UniProtKB">
        <authorList>
            <consortium name="EnsemblPlants"/>
        </authorList>
    </citation>
    <scope>IDENTIFICATION</scope>
</reference>
<protein>
    <submittedName>
        <fullName evidence="2">Uncharacterized protein</fullName>
    </submittedName>
</protein>